<evidence type="ECO:0000256" key="1">
    <source>
        <dbReference type="ARBA" id="ARBA00001946"/>
    </source>
</evidence>
<dbReference type="Pfam" id="PF03328">
    <property type="entry name" value="HpcH_HpaI"/>
    <property type="match status" value="1"/>
</dbReference>
<dbReference type="InterPro" id="IPR040442">
    <property type="entry name" value="Pyrv_kinase-like_dom_sf"/>
</dbReference>
<reference evidence="6 7" key="1">
    <citation type="submission" date="2023-12" db="EMBL/GenBank/DDBJ databases">
        <title>Description of Novel Strain Fulvimarina sp. 2208YS6-2-32 isolated from Uroteuthis (Photololigo) edulis.</title>
        <authorList>
            <person name="Park J.-S."/>
        </authorList>
    </citation>
    <scope>NUCLEOTIDE SEQUENCE [LARGE SCALE GENOMIC DNA]</scope>
    <source>
        <strain evidence="6 7">2208YS6-2-32</strain>
    </source>
</reference>
<feature type="domain" description="HpcH/HpaI aldolase/citrate lyase" evidence="5">
    <location>
        <begin position="9"/>
        <end position="223"/>
    </location>
</feature>
<dbReference type="Gene3D" id="3.20.20.60">
    <property type="entry name" value="Phosphoenolpyruvate-binding domains"/>
    <property type="match status" value="1"/>
</dbReference>
<comment type="similarity">
    <text evidence="2">Belongs to the HpcH/HpaI aldolase family.</text>
</comment>
<evidence type="ECO:0000256" key="3">
    <source>
        <dbReference type="ARBA" id="ARBA00022723"/>
    </source>
</evidence>
<evidence type="ECO:0000313" key="6">
    <source>
        <dbReference type="EMBL" id="MDY8107822.1"/>
    </source>
</evidence>
<comment type="caution">
    <text evidence="6">The sequence shown here is derived from an EMBL/GenBank/DDBJ whole genome shotgun (WGS) entry which is preliminary data.</text>
</comment>
<organism evidence="6 7">
    <name type="scientific">Fulvimarina uroteuthidis</name>
    <dbReference type="NCBI Taxonomy" id="3098149"/>
    <lineage>
        <taxon>Bacteria</taxon>
        <taxon>Pseudomonadati</taxon>
        <taxon>Pseudomonadota</taxon>
        <taxon>Alphaproteobacteria</taxon>
        <taxon>Hyphomicrobiales</taxon>
        <taxon>Aurantimonadaceae</taxon>
        <taxon>Fulvimarina</taxon>
    </lineage>
</organism>
<evidence type="ECO:0000256" key="4">
    <source>
        <dbReference type="ARBA" id="ARBA00022842"/>
    </source>
</evidence>
<protein>
    <submittedName>
        <fullName evidence="6">CoA ester lyase</fullName>
    </submittedName>
</protein>
<evidence type="ECO:0000256" key="2">
    <source>
        <dbReference type="ARBA" id="ARBA00005568"/>
    </source>
</evidence>
<accession>A0ABU5HXF3</accession>
<sequence length="303" mass="31911">MSYSMCPRRSLLIVPAGNARALAASDDLAADGLLYDLSETVTPADKSDARERLRDHLAASRFPGERVVRINGLDTEWGTEDFLAARGANVDAIVLTRVEEPGIVRQIVSALHETDAPERLKLWAMIETPLGVLNAASIAAEGSGRLSCLVVGIALLKLSSGMRPDADRSELLPALSAVALAAKAHSLSAIDGYHADVRDLAGFAAECGAARRLGFDGKVLIHPSQIDGANAAFQPDADAAAWAQKVMEAFAVSPDMQNGVATLDGRTIDRLHLTEADRILKLGDAIAARTGTGAQTAQRKATS</sequence>
<keyword evidence="3" id="KW-0479">Metal-binding</keyword>
<name>A0ABU5HXF3_9HYPH</name>
<proteinExistence type="inferred from homology"/>
<keyword evidence="4" id="KW-0460">Magnesium</keyword>
<evidence type="ECO:0000259" key="5">
    <source>
        <dbReference type="Pfam" id="PF03328"/>
    </source>
</evidence>
<dbReference type="InterPro" id="IPR011206">
    <property type="entry name" value="Citrate_lyase_beta/mcl1/mcl2"/>
</dbReference>
<dbReference type="GO" id="GO:0016829">
    <property type="term" value="F:lyase activity"/>
    <property type="evidence" value="ECO:0007669"/>
    <property type="project" value="UniProtKB-KW"/>
</dbReference>
<dbReference type="PIRSF" id="PIRSF015582">
    <property type="entry name" value="Cit_lyase_B"/>
    <property type="match status" value="1"/>
</dbReference>
<keyword evidence="6" id="KW-0456">Lyase</keyword>
<dbReference type="Proteomes" id="UP001294412">
    <property type="component" value="Unassembled WGS sequence"/>
</dbReference>
<dbReference type="PANTHER" id="PTHR32308">
    <property type="entry name" value="LYASE BETA SUBUNIT, PUTATIVE (AFU_ORTHOLOGUE AFUA_4G13030)-RELATED"/>
    <property type="match status" value="1"/>
</dbReference>
<evidence type="ECO:0000313" key="7">
    <source>
        <dbReference type="Proteomes" id="UP001294412"/>
    </source>
</evidence>
<dbReference type="InterPro" id="IPR005000">
    <property type="entry name" value="Aldolase/citrate-lyase_domain"/>
</dbReference>
<gene>
    <name evidence="6" type="ORF">U0C82_01500</name>
</gene>
<dbReference type="InterPro" id="IPR015813">
    <property type="entry name" value="Pyrv/PenolPyrv_kinase-like_dom"/>
</dbReference>
<dbReference type="RefSeq" id="WP_322185178.1">
    <property type="nucleotide sequence ID" value="NZ_JAXLPB010000001.1"/>
</dbReference>
<keyword evidence="7" id="KW-1185">Reference proteome</keyword>
<comment type="cofactor">
    <cofactor evidence="1">
        <name>Mg(2+)</name>
        <dbReference type="ChEBI" id="CHEBI:18420"/>
    </cofactor>
</comment>
<dbReference type="SUPFAM" id="SSF51621">
    <property type="entry name" value="Phosphoenolpyruvate/pyruvate domain"/>
    <property type="match status" value="1"/>
</dbReference>
<dbReference type="PANTHER" id="PTHR32308:SF10">
    <property type="entry name" value="CITRATE LYASE SUBUNIT BETA"/>
    <property type="match status" value="1"/>
</dbReference>
<dbReference type="EMBL" id="JAXLPB010000001">
    <property type="protein sequence ID" value="MDY8107822.1"/>
    <property type="molecule type" value="Genomic_DNA"/>
</dbReference>